<evidence type="ECO:0000313" key="3">
    <source>
        <dbReference type="EMBL" id="PRY76256.1"/>
    </source>
</evidence>
<feature type="domain" description="EamA" evidence="2">
    <location>
        <begin position="9"/>
        <end position="142"/>
    </location>
</feature>
<sequence>MAPISENIRGALLMMGGMCAYTVNDAFMKALSDEIPLFEAVLWRGVGAIICLLIMCRMMGQLRFDLPRREWGLITLRSLGEVGGTYFFLTALFNMPIANVSAILQSLPLTVSLSAMIFLNEPLGWRRMAAISIGFAGVLLIIQPGGADFNLFSMYALAAVACITLRDVVVRRMSRDVPSVFVALIAAVGVTMLGGIGSLFTETVPFTTKATLQLLGATGFLICGYIFSVTAMRWGEISFVAPFRYTSLVVALVLGVVVFGEWPNMLTIIGATIVVATGLFTLYRESRYRVRRVPVPSGR</sequence>
<dbReference type="Pfam" id="PF00892">
    <property type="entry name" value="EamA"/>
    <property type="match status" value="2"/>
</dbReference>
<evidence type="ECO:0000256" key="1">
    <source>
        <dbReference type="SAM" id="Phobius"/>
    </source>
</evidence>
<proteinExistence type="predicted"/>
<accession>A0A2T0VWP6</accession>
<gene>
    <name evidence="3" type="ORF">CLV80_10955</name>
</gene>
<comment type="caution">
    <text evidence="3">The sequence shown here is derived from an EMBL/GenBank/DDBJ whole genome shotgun (WGS) entry which is preliminary data.</text>
</comment>
<feature type="transmembrane region" description="Helical" evidence="1">
    <location>
        <begin position="212"/>
        <end position="231"/>
    </location>
</feature>
<feature type="domain" description="EamA" evidence="2">
    <location>
        <begin position="154"/>
        <end position="279"/>
    </location>
</feature>
<keyword evidence="1" id="KW-1133">Transmembrane helix</keyword>
<feature type="transmembrane region" description="Helical" evidence="1">
    <location>
        <begin position="152"/>
        <end position="169"/>
    </location>
</feature>
<name>A0A2T0VWP6_9RHOB</name>
<reference evidence="3 4" key="1">
    <citation type="submission" date="2018-03" db="EMBL/GenBank/DDBJ databases">
        <title>Genomic Encyclopedia of Archaeal and Bacterial Type Strains, Phase II (KMG-II): from individual species to whole genera.</title>
        <authorList>
            <person name="Goeker M."/>
        </authorList>
    </citation>
    <scope>NUCLEOTIDE SEQUENCE [LARGE SCALE GENOMIC DNA]</scope>
    <source>
        <strain evidence="3 4">DSM 101533</strain>
    </source>
</reference>
<keyword evidence="4" id="KW-1185">Reference proteome</keyword>
<evidence type="ECO:0000259" key="2">
    <source>
        <dbReference type="Pfam" id="PF00892"/>
    </source>
</evidence>
<dbReference type="OrthoDB" id="7165334at2"/>
<feature type="transmembrane region" description="Helical" evidence="1">
    <location>
        <begin position="265"/>
        <end position="283"/>
    </location>
</feature>
<protein>
    <submittedName>
        <fullName evidence="3">S-adenosylmethionine uptake transporter</fullName>
    </submittedName>
</protein>
<dbReference type="InterPro" id="IPR000620">
    <property type="entry name" value="EamA_dom"/>
</dbReference>
<dbReference type="PANTHER" id="PTHR22911:SF135">
    <property type="entry name" value="BLR4310 PROTEIN"/>
    <property type="match status" value="1"/>
</dbReference>
<evidence type="ECO:0000313" key="4">
    <source>
        <dbReference type="Proteomes" id="UP000238007"/>
    </source>
</evidence>
<keyword evidence="1" id="KW-0812">Transmembrane</keyword>
<dbReference type="RefSeq" id="WP_106358376.1">
    <property type="nucleotide sequence ID" value="NZ_PVTP01000009.1"/>
</dbReference>
<dbReference type="SUPFAM" id="SSF103481">
    <property type="entry name" value="Multidrug resistance efflux transporter EmrE"/>
    <property type="match status" value="2"/>
</dbReference>
<dbReference type="GO" id="GO:0016020">
    <property type="term" value="C:membrane"/>
    <property type="evidence" value="ECO:0007669"/>
    <property type="project" value="InterPro"/>
</dbReference>
<dbReference type="InterPro" id="IPR037185">
    <property type="entry name" value="EmrE-like"/>
</dbReference>
<feature type="transmembrane region" description="Helical" evidence="1">
    <location>
        <begin position="243"/>
        <end position="259"/>
    </location>
</feature>
<dbReference type="EMBL" id="PVTP01000009">
    <property type="protein sequence ID" value="PRY76256.1"/>
    <property type="molecule type" value="Genomic_DNA"/>
</dbReference>
<dbReference type="PANTHER" id="PTHR22911">
    <property type="entry name" value="ACYL-MALONYL CONDENSING ENZYME-RELATED"/>
    <property type="match status" value="1"/>
</dbReference>
<dbReference type="AlphaFoldDB" id="A0A2T0VWP6"/>
<organism evidence="3 4">
    <name type="scientific">Yoonia maritima</name>
    <dbReference type="NCBI Taxonomy" id="1435347"/>
    <lineage>
        <taxon>Bacteria</taxon>
        <taxon>Pseudomonadati</taxon>
        <taxon>Pseudomonadota</taxon>
        <taxon>Alphaproteobacteria</taxon>
        <taxon>Rhodobacterales</taxon>
        <taxon>Paracoccaceae</taxon>
        <taxon>Yoonia</taxon>
    </lineage>
</organism>
<feature type="transmembrane region" description="Helical" evidence="1">
    <location>
        <begin position="41"/>
        <end position="59"/>
    </location>
</feature>
<keyword evidence="1" id="KW-0472">Membrane</keyword>
<dbReference type="Proteomes" id="UP000238007">
    <property type="component" value="Unassembled WGS sequence"/>
</dbReference>
<feature type="transmembrane region" description="Helical" evidence="1">
    <location>
        <begin position="181"/>
        <end position="200"/>
    </location>
</feature>
<feature type="transmembrane region" description="Helical" evidence="1">
    <location>
        <begin position="128"/>
        <end position="146"/>
    </location>
</feature>
<feature type="transmembrane region" description="Helical" evidence="1">
    <location>
        <begin position="71"/>
        <end position="93"/>
    </location>
</feature>